<reference evidence="1 2" key="1">
    <citation type="submission" date="2015-01" db="EMBL/GenBank/DDBJ databases">
        <title>The Genome Sequence of Cladophialophora immunda CBS83496.</title>
        <authorList>
            <consortium name="The Broad Institute Genomics Platform"/>
            <person name="Cuomo C."/>
            <person name="de Hoog S."/>
            <person name="Gorbushina A."/>
            <person name="Stielow B."/>
            <person name="Teixiera M."/>
            <person name="Abouelleil A."/>
            <person name="Chapman S.B."/>
            <person name="Priest M."/>
            <person name="Young S.K."/>
            <person name="Wortman J."/>
            <person name="Nusbaum C."/>
            <person name="Birren B."/>
        </authorList>
    </citation>
    <scope>NUCLEOTIDE SEQUENCE [LARGE SCALE GENOMIC DNA]</scope>
    <source>
        <strain evidence="1 2">CBS 83496</strain>
    </source>
</reference>
<accession>A0A0D2A1G2</accession>
<dbReference type="Proteomes" id="UP000054466">
    <property type="component" value="Unassembled WGS sequence"/>
</dbReference>
<evidence type="ECO:0000313" key="2">
    <source>
        <dbReference type="Proteomes" id="UP000054466"/>
    </source>
</evidence>
<evidence type="ECO:0000313" key="1">
    <source>
        <dbReference type="EMBL" id="KIW34226.1"/>
    </source>
</evidence>
<name>A0A0D2A1G2_9EURO</name>
<keyword evidence="2" id="KW-1185">Reference proteome</keyword>
<dbReference type="EMBL" id="KN847040">
    <property type="protein sequence ID" value="KIW34226.1"/>
    <property type="molecule type" value="Genomic_DNA"/>
</dbReference>
<dbReference type="RefSeq" id="XP_016254442.1">
    <property type="nucleotide sequence ID" value="XM_016387514.1"/>
</dbReference>
<gene>
    <name evidence="1" type="ORF">PV07_01018</name>
</gene>
<organism evidence="1 2">
    <name type="scientific">Cladophialophora immunda</name>
    <dbReference type="NCBI Taxonomy" id="569365"/>
    <lineage>
        <taxon>Eukaryota</taxon>
        <taxon>Fungi</taxon>
        <taxon>Dikarya</taxon>
        <taxon>Ascomycota</taxon>
        <taxon>Pezizomycotina</taxon>
        <taxon>Eurotiomycetes</taxon>
        <taxon>Chaetothyriomycetidae</taxon>
        <taxon>Chaetothyriales</taxon>
        <taxon>Herpotrichiellaceae</taxon>
        <taxon>Cladophialophora</taxon>
    </lineage>
</organism>
<sequence length="270" mass="30653">MSLFRYSYPPPKSREELWSRILEDHPVWAGVTGNDNRNQLAQGCYLFMCREEVDPAVLERDDTNRETRQLAWKFMVSSGGTAYFTGTRYPWDQLDNREVILHCVELVMAFICGCATETTGTLASIQIPPVSARHARQAGTQRPDRLHDAFFPPDPTMVDSACPSPEALHPLLLNHIAMHLARERERDNKSVFTATVLDQYTTPSIQRQDLALENLEQPEKVVKDVDPEYKRFSAQNDAAIAQARLRAGFSNLNLGDRPVSERVLYGQFDV</sequence>
<dbReference type="VEuPathDB" id="FungiDB:PV07_01018"/>
<dbReference type="GeneID" id="27340212"/>
<protein>
    <submittedName>
        <fullName evidence="1">Uncharacterized protein</fullName>
    </submittedName>
</protein>
<dbReference type="AlphaFoldDB" id="A0A0D2A1G2"/>
<proteinExistence type="predicted"/>
<dbReference type="HOGENOM" id="CLU_1030601_0_0_1"/>